<feature type="binding site" evidence="15">
    <location>
        <position position="109"/>
    </location>
    <ligand>
        <name>DNA</name>
        <dbReference type="ChEBI" id="CHEBI:16991"/>
    </ligand>
</feature>
<dbReference type="InterPro" id="IPR012319">
    <property type="entry name" value="FPG_cat"/>
</dbReference>
<evidence type="ECO:0000256" key="6">
    <source>
        <dbReference type="ARBA" id="ARBA00022771"/>
    </source>
</evidence>
<dbReference type="EC" id="3.2.2.23" evidence="15"/>
<keyword evidence="19" id="KW-1185">Reference proteome</keyword>
<feature type="domain" description="FPG-type" evidence="16">
    <location>
        <begin position="235"/>
        <end position="269"/>
    </location>
</feature>
<dbReference type="InterPro" id="IPR010663">
    <property type="entry name" value="Znf_FPG/IleRS"/>
</dbReference>
<dbReference type="SUPFAM" id="SSF81624">
    <property type="entry name" value="N-terminal domain of MutM-like DNA repair proteins"/>
    <property type="match status" value="1"/>
</dbReference>
<dbReference type="SMART" id="SM01232">
    <property type="entry name" value="H2TH"/>
    <property type="match status" value="1"/>
</dbReference>
<dbReference type="Gene3D" id="1.10.8.50">
    <property type="match status" value="1"/>
</dbReference>
<dbReference type="GO" id="GO:0008270">
    <property type="term" value="F:zinc ion binding"/>
    <property type="evidence" value="ECO:0007669"/>
    <property type="project" value="UniProtKB-UniRule"/>
</dbReference>
<dbReference type="Pfam" id="PF01149">
    <property type="entry name" value="Fapy_DNA_glyco"/>
    <property type="match status" value="1"/>
</dbReference>
<dbReference type="GO" id="GO:0140078">
    <property type="term" value="F:class I DNA-(apurinic or apyrimidinic site) endonuclease activity"/>
    <property type="evidence" value="ECO:0007669"/>
    <property type="project" value="UniProtKB-EC"/>
</dbReference>
<dbReference type="SUPFAM" id="SSF57716">
    <property type="entry name" value="Glucocorticoid receptor-like (DNA-binding domain)"/>
    <property type="match status" value="1"/>
</dbReference>
<dbReference type="InterPro" id="IPR035937">
    <property type="entry name" value="FPG_N"/>
</dbReference>
<dbReference type="FunFam" id="1.10.8.50:FF:000003">
    <property type="entry name" value="Formamidopyrimidine-DNA glycosylase"/>
    <property type="match status" value="1"/>
</dbReference>
<sequence>MPELPEVETTLRGIRPHLQGRTLRQAVVRERRLRWPVSESLLSLRDSKIMAVERRAKYLLLTLESGQLLIHLGMSGTLRVLEAATPLRKHDHLDLVLDNDTVLRFNDPRRFGTVLLSPPGEPHGLLARLGPEPLADDFDGDWLYRRSRARKVAVKNFIMDNATVVGVGNIYAQESLFDAGIHPSRPAGRISRERYAVLAAAIKAVLHRAIAAGGTTLRDFTRVDGQPGYFAQSLSVYGRAGQPCPRCGAALKADRHGQRSTVYCAQCQR</sequence>
<keyword evidence="11 15" id="KW-0456">Lyase</keyword>
<evidence type="ECO:0000256" key="8">
    <source>
        <dbReference type="ARBA" id="ARBA00022833"/>
    </source>
</evidence>
<comment type="function">
    <text evidence="15">Involved in base excision repair of DNA damaged by oxidation or by mutagenic agents. Acts as DNA glycosylase that recognizes and removes damaged bases. Has a preference for oxidized purines, such as 7,8-dihydro-8-oxoguanine (8-oxoG). Has AP (apurinic/apyrimidinic) lyase activity and introduces nicks in the DNA strand. Cleaves the DNA backbone by beta-delta elimination to generate a single-strand break at the site of the removed base with both 3'- and 5'-phosphates.</text>
</comment>
<evidence type="ECO:0000256" key="12">
    <source>
        <dbReference type="ARBA" id="ARBA00023268"/>
    </source>
</evidence>
<dbReference type="InterPro" id="IPR000214">
    <property type="entry name" value="Znf_DNA_glyclase/AP_lyase"/>
</dbReference>
<dbReference type="InterPro" id="IPR015887">
    <property type="entry name" value="DNA_glyclase_Znf_dom_DNA_BS"/>
</dbReference>
<dbReference type="SUPFAM" id="SSF46946">
    <property type="entry name" value="S13-like H2TH domain"/>
    <property type="match status" value="1"/>
</dbReference>
<comment type="catalytic activity">
    <reaction evidence="1 15">
        <text>Hydrolysis of DNA containing ring-opened 7-methylguanine residues, releasing 2,6-diamino-4-hydroxy-5-(N-methyl)formamidopyrimidine.</text>
        <dbReference type="EC" id="3.2.2.23"/>
    </reaction>
</comment>
<dbReference type="PANTHER" id="PTHR22993">
    <property type="entry name" value="FORMAMIDOPYRIMIDINE-DNA GLYCOSYLASE"/>
    <property type="match status" value="1"/>
</dbReference>
<dbReference type="AlphaFoldDB" id="L0WEX8"/>
<keyword evidence="13 15" id="KW-0326">Glycosidase</keyword>
<reference evidence="18 19" key="1">
    <citation type="journal article" date="2012" name="J. Bacteriol.">
        <title>Genome Sequence of the Alkane-Degrading Bacterium Alcanivorax hongdengensis Type Strain A-11-3.</title>
        <authorList>
            <person name="Lai Q."/>
            <person name="Shao Z."/>
        </authorList>
    </citation>
    <scope>NUCLEOTIDE SEQUENCE [LARGE SCALE GENOMIC DNA]</scope>
    <source>
        <strain evidence="18 19">A-11-3</strain>
    </source>
</reference>
<keyword evidence="6 15" id="KW-0863">Zinc-finger</keyword>
<evidence type="ECO:0000256" key="5">
    <source>
        <dbReference type="ARBA" id="ARBA00022763"/>
    </source>
</evidence>
<dbReference type="FunFam" id="3.20.190.10:FF:000001">
    <property type="entry name" value="Formamidopyrimidine-DNA glycosylase"/>
    <property type="match status" value="1"/>
</dbReference>
<dbReference type="GO" id="GO:0003684">
    <property type="term" value="F:damaged DNA binding"/>
    <property type="evidence" value="ECO:0007669"/>
    <property type="project" value="InterPro"/>
</dbReference>
<dbReference type="HAMAP" id="MF_00103">
    <property type="entry name" value="Fapy_DNA_glycosyl"/>
    <property type="match status" value="1"/>
</dbReference>
<dbReference type="CDD" id="cd08966">
    <property type="entry name" value="EcFpg-like_N"/>
    <property type="match status" value="1"/>
</dbReference>
<dbReference type="OrthoDB" id="9800855at2"/>
<evidence type="ECO:0000313" key="18">
    <source>
        <dbReference type="EMBL" id="EKF74360.1"/>
    </source>
</evidence>
<feature type="active site" description="Proton donor; for delta-elimination activity" evidence="15">
    <location>
        <position position="259"/>
    </location>
</feature>
<comment type="cofactor">
    <cofactor evidence="15">
        <name>Zn(2+)</name>
        <dbReference type="ChEBI" id="CHEBI:29105"/>
    </cofactor>
    <text evidence="15">Binds 1 zinc ion per subunit.</text>
</comment>
<comment type="similarity">
    <text evidence="2 15">Belongs to the FPG family.</text>
</comment>
<dbReference type="PANTHER" id="PTHR22993:SF9">
    <property type="entry name" value="FORMAMIDOPYRIMIDINE-DNA GLYCOSYLASE"/>
    <property type="match status" value="1"/>
</dbReference>
<dbReference type="NCBIfam" id="NF002211">
    <property type="entry name" value="PRK01103.1"/>
    <property type="match status" value="1"/>
</dbReference>
<dbReference type="PROSITE" id="PS51068">
    <property type="entry name" value="FPG_CAT"/>
    <property type="match status" value="1"/>
</dbReference>
<feature type="active site" description="Proton donor; for beta-elimination activity" evidence="15">
    <location>
        <position position="57"/>
    </location>
</feature>
<evidence type="ECO:0000259" key="17">
    <source>
        <dbReference type="PROSITE" id="PS51068"/>
    </source>
</evidence>
<protein>
    <recommendedName>
        <fullName evidence="15">Formamidopyrimidine-DNA glycosylase</fullName>
        <shortName evidence="15">Fapy-DNA glycosylase</shortName>
        <ecNumber evidence="15">3.2.2.23</ecNumber>
    </recommendedName>
    <alternativeName>
        <fullName evidence="15">DNA-(apurinic or apyrimidinic site) lyase MutM</fullName>
        <shortName evidence="15">AP lyase MutM</shortName>
        <ecNumber evidence="15">4.2.99.18</ecNumber>
    </alternativeName>
</protein>
<evidence type="ECO:0000256" key="10">
    <source>
        <dbReference type="ARBA" id="ARBA00023204"/>
    </source>
</evidence>
<keyword evidence="4 15" id="KW-0479">Metal-binding</keyword>
<dbReference type="InterPro" id="IPR020629">
    <property type="entry name" value="FPG_Glyclase"/>
</dbReference>
<dbReference type="GO" id="GO:0006284">
    <property type="term" value="P:base-excision repair"/>
    <property type="evidence" value="ECO:0007669"/>
    <property type="project" value="InterPro"/>
</dbReference>
<organism evidence="18 19">
    <name type="scientific">Alcanivorax hongdengensis A-11-3</name>
    <dbReference type="NCBI Taxonomy" id="1177179"/>
    <lineage>
        <taxon>Bacteria</taxon>
        <taxon>Pseudomonadati</taxon>
        <taxon>Pseudomonadota</taxon>
        <taxon>Gammaproteobacteria</taxon>
        <taxon>Oceanospirillales</taxon>
        <taxon>Alcanivoracaceae</taxon>
        <taxon>Alcanivorax</taxon>
    </lineage>
</organism>
<keyword evidence="9 15" id="KW-0238">DNA-binding</keyword>
<dbReference type="PROSITE" id="PS51066">
    <property type="entry name" value="ZF_FPG_2"/>
    <property type="match status" value="1"/>
</dbReference>
<feature type="active site" description="Schiff-base intermediate with DNA" evidence="15">
    <location>
        <position position="2"/>
    </location>
</feature>
<name>L0WEX8_9GAMM</name>
<feature type="binding site" evidence="15">
    <location>
        <position position="150"/>
    </location>
    <ligand>
        <name>DNA</name>
        <dbReference type="ChEBI" id="CHEBI:16991"/>
    </ligand>
</feature>
<dbReference type="Proteomes" id="UP000010164">
    <property type="component" value="Unassembled WGS sequence"/>
</dbReference>
<keyword evidence="10 15" id="KW-0234">DNA repair</keyword>
<evidence type="ECO:0000256" key="15">
    <source>
        <dbReference type="HAMAP-Rule" id="MF_00103"/>
    </source>
</evidence>
<evidence type="ECO:0000256" key="4">
    <source>
        <dbReference type="ARBA" id="ARBA00022723"/>
    </source>
</evidence>
<dbReference type="Pfam" id="PF06831">
    <property type="entry name" value="H2TH"/>
    <property type="match status" value="1"/>
</dbReference>
<dbReference type="Gene3D" id="3.20.190.10">
    <property type="entry name" value="MutM-like, N-terminal"/>
    <property type="match status" value="1"/>
</dbReference>
<keyword evidence="8 15" id="KW-0862">Zinc</keyword>
<keyword evidence="7 15" id="KW-0378">Hydrolase</keyword>
<evidence type="ECO:0000256" key="14">
    <source>
        <dbReference type="ARBA" id="ARBA00044632"/>
    </source>
</evidence>
<evidence type="ECO:0000256" key="11">
    <source>
        <dbReference type="ARBA" id="ARBA00023239"/>
    </source>
</evidence>
<dbReference type="InterPro" id="IPR010979">
    <property type="entry name" value="Ribosomal_uS13-like_H2TH"/>
</dbReference>
<feature type="active site" description="Proton donor" evidence="15">
    <location>
        <position position="3"/>
    </location>
</feature>
<dbReference type="STRING" id="1177179.A11A3_09175"/>
<dbReference type="EMBL" id="AMRJ01000012">
    <property type="protein sequence ID" value="EKF74360.1"/>
    <property type="molecule type" value="Genomic_DNA"/>
</dbReference>
<evidence type="ECO:0000256" key="13">
    <source>
        <dbReference type="ARBA" id="ARBA00023295"/>
    </source>
</evidence>
<gene>
    <name evidence="15" type="primary">mutM</name>
    <name evidence="15" type="synonym">fpg</name>
    <name evidence="18" type="ORF">A11A3_09175</name>
</gene>
<dbReference type="EC" id="4.2.99.18" evidence="15"/>
<comment type="caution">
    <text evidence="18">The sequence shown here is derived from an EMBL/GenBank/DDBJ whole genome shotgun (WGS) entry which is preliminary data.</text>
</comment>
<proteinExistence type="inferred from homology"/>
<dbReference type="eggNOG" id="COG0266">
    <property type="taxonomic scope" value="Bacteria"/>
</dbReference>
<dbReference type="NCBIfam" id="TIGR00577">
    <property type="entry name" value="fpg"/>
    <property type="match status" value="1"/>
</dbReference>
<feature type="domain" description="Formamidopyrimidine-DNA glycosylase catalytic" evidence="17">
    <location>
        <begin position="2"/>
        <end position="112"/>
    </location>
</feature>
<dbReference type="InterPro" id="IPR015886">
    <property type="entry name" value="H2TH_FPG"/>
</dbReference>
<dbReference type="GO" id="GO:0034039">
    <property type="term" value="F:8-oxo-7,8-dihydroguanine DNA N-glycosylase activity"/>
    <property type="evidence" value="ECO:0007669"/>
    <property type="project" value="TreeGrafter"/>
</dbReference>
<evidence type="ECO:0000259" key="16">
    <source>
        <dbReference type="PROSITE" id="PS51066"/>
    </source>
</evidence>
<feature type="binding site" evidence="15">
    <location>
        <position position="90"/>
    </location>
    <ligand>
        <name>DNA</name>
        <dbReference type="ChEBI" id="CHEBI:16991"/>
    </ligand>
</feature>
<comment type="subunit">
    <text evidence="3 15">Monomer.</text>
</comment>
<evidence type="ECO:0000256" key="9">
    <source>
        <dbReference type="ARBA" id="ARBA00023125"/>
    </source>
</evidence>
<evidence type="ECO:0000256" key="3">
    <source>
        <dbReference type="ARBA" id="ARBA00011245"/>
    </source>
</evidence>
<keyword evidence="12 15" id="KW-0511">Multifunctional enzyme</keyword>
<evidence type="ECO:0000256" key="7">
    <source>
        <dbReference type="ARBA" id="ARBA00022801"/>
    </source>
</evidence>
<dbReference type="Pfam" id="PF06827">
    <property type="entry name" value="zf-FPG_IleRS"/>
    <property type="match status" value="1"/>
</dbReference>
<dbReference type="PATRIC" id="fig|1177179.3.peg.1833"/>
<dbReference type="RefSeq" id="WP_008929013.1">
    <property type="nucleotide sequence ID" value="NZ_AMRJ01000012.1"/>
</dbReference>
<evidence type="ECO:0000256" key="1">
    <source>
        <dbReference type="ARBA" id="ARBA00001668"/>
    </source>
</evidence>
<evidence type="ECO:0000313" key="19">
    <source>
        <dbReference type="Proteomes" id="UP000010164"/>
    </source>
</evidence>
<comment type="catalytic activity">
    <reaction evidence="14 15">
        <text>2'-deoxyribonucleotide-(2'-deoxyribose 5'-phosphate)-2'-deoxyribonucleotide-DNA = a 3'-end 2'-deoxyribonucleotide-(2,3-dehydro-2,3-deoxyribose 5'-phosphate)-DNA + a 5'-end 5'-phospho-2'-deoxyribonucleoside-DNA + H(+)</text>
        <dbReference type="Rhea" id="RHEA:66592"/>
        <dbReference type="Rhea" id="RHEA-COMP:13180"/>
        <dbReference type="Rhea" id="RHEA-COMP:16897"/>
        <dbReference type="Rhea" id="RHEA-COMP:17067"/>
        <dbReference type="ChEBI" id="CHEBI:15378"/>
        <dbReference type="ChEBI" id="CHEBI:136412"/>
        <dbReference type="ChEBI" id="CHEBI:157695"/>
        <dbReference type="ChEBI" id="CHEBI:167181"/>
        <dbReference type="EC" id="4.2.99.18"/>
    </reaction>
</comment>
<accession>L0WEX8</accession>
<keyword evidence="5 15" id="KW-0227">DNA damage</keyword>
<dbReference type="SMART" id="SM00898">
    <property type="entry name" value="Fapy_DNA_glyco"/>
    <property type="match status" value="1"/>
</dbReference>
<dbReference type="PROSITE" id="PS01242">
    <property type="entry name" value="ZF_FPG_1"/>
    <property type="match status" value="1"/>
</dbReference>
<evidence type="ECO:0000256" key="2">
    <source>
        <dbReference type="ARBA" id="ARBA00009409"/>
    </source>
</evidence>